<proteinExistence type="predicted"/>
<feature type="domain" description="DUF11" evidence="1">
    <location>
        <begin position="313"/>
        <end position="423"/>
    </location>
</feature>
<sequence>MRRFDFIRGTEILYGIKWHFLGKKLLLLPAFFFIFSETSAQNPALEFASGDGNPTGNGPVTSATIRFRTNKDNPTGNIFATQSPSVTATFTLLNQQYMNHPQNTNRNSSDPNNPSSVIGWRFWGSGGSGSTAPIFPAINFLSDPSNSHFTSLPSDNFGTGIDVTANRSVLLANGVYVLNGKLFSGKHHMHDLRVDFSTPVSNPVVHISGLGATFSGTGCTAELELLTPDLTLSKLSGTSTFYISGNDILNTALEPRASGAGVAHGSVLIEGEEITSLLFRVYVRGQSSTDGTDWGTQATEDQWTMGFSTALADLEVTKTVDDPTPEMGGNVVFTIEARNNGPSNSGEVIVEEYLPEGYSYINHSASAGTYEPLLGIWDVGDLNYGVTQTLTLTAKVTTAGDYINSVRISGAIADPIDENNTDSEETEPRVKLPVVWLYQQADQKKEGNLIKWGTAQEKNNEKFVVYRSTDGGHTWHAIGSVNAVGQSSTQVDYEFLDTTANAYAEVYYRIKQVDLDGSFDYSGVIRLKTDQTSWEPGLKLYPNPYSSGELMLTIPHHLKDKKVDLSLIDAWGRSISRTFGVMGSIAPEFLENAKNQPPGLYIISCNTGIEVYNVKLLVN</sequence>
<dbReference type="Gene3D" id="2.60.40.10">
    <property type="entry name" value="Immunoglobulins"/>
    <property type="match status" value="2"/>
</dbReference>
<dbReference type="InterPro" id="IPR036278">
    <property type="entry name" value="Sialidase_sf"/>
</dbReference>
<dbReference type="InterPro" id="IPR047589">
    <property type="entry name" value="DUF11_rpt"/>
</dbReference>
<dbReference type="Pfam" id="PF01345">
    <property type="entry name" value="DUF11"/>
    <property type="match status" value="1"/>
</dbReference>
<evidence type="ECO:0000313" key="3">
    <source>
        <dbReference type="Proteomes" id="UP001595818"/>
    </source>
</evidence>
<comment type="caution">
    <text evidence="2">The sequence shown here is derived from an EMBL/GenBank/DDBJ whole genome shotgun (WGS) entry which is preliminary data.</text>
</comment>
<dbReference type="InterPro" id="IPR051172">
    <property type="entry name" value="Chlamydia_OmcB"/>
</dbReference>
<gene>
    <name evidence="2" type="ORF">ACFPFU_14075</name>
</gene>
<dbReference type="InterPro" id="IPR013783">
    <property type="entry name" value="Ig-like_fold"/>
</dbReference>
<protein>
    <recommendedName>
        <fullName evidence="1">DUF11 domain-containing protein</fullName>
    </recommendedName>
</protein>
<dbReference type="PANTHER" id="PTHR34819">
    <property type="entry name" value="LARGE CYSTEINE-RICH PERIPLASMIC PROTEIN OMCB"/>
    <property type="match status" value="1"/>
</dbReference>
<keyword evidence="3" id="KW-1185">Reference proteome</keyword>
<accession>A0ABV9T291</accession>
<reference evidence="3" key="1">
    <citation type="journal article" date="2019" name="Int. J. Syst. Evol. Microbiol.">
        <title>The Global Catalogue of Microorganisms (GCM) 10K type strain sequencing project: providing services to taxonomists for standard genome sequencing and annotation.</title>
        <authorList>
            <consortium name="The Broad Institute Genomics Platform"/>
            <consortium name="The Broad Institute Genome Sequencing Center for Infectious Disease"/>
            <person name="Wu L."/>
            <person name="Ma J."/>
        </authorList>
    </citation>
    <scope>NUCLEOTIDE SEQUENCE [LARGE SCALE GENOMIC DNA]</scope>
    <source>
        <strain evidence="3">CGMCC 4.7466</strain>
    </source>
</reference>
<dbReference type="EMBL" id="JBHSJJ010000007">
    <property type="protein sequence ID" value="MFC4872819.1"/>
    <property type="molecule type" value="Genomic_DNA"/>
</dbReference>
<dbReference type="PANTHER" id="PTHR34819:SF3">
    <property type="entry name" value="CELL SURFACE PROTEIN"/>
    <property type="match status" value="1"/>
</dbReference>
<organism evidence="2 3">
    <name type="scientific">Negadavirga shengliensis</name>
    <dbReference type="NCBI Taxonomy" id="1389218"/>
    <lineage>
        <taxon>Bacteria</taxon>
        <taxon>Pseudomonadati</taxon>
        <taxon>Bacteroidota</taxon>
        <taxon>Cytophagia</taxon>
        <taxon>Cytophagales</taxon>
        <taxon>Cyclobacteriaceae</taxon>
        <taxon>Negadavirga</taxon>
    </lineage>
</organism>
<dbReference type="InterPro" id="IPR001434">
    <property type="entry name" value="OmcB-like_DUF11"/>
</dbReference>
<dbReference type="RefSeq" id="WP_377065495.1">
    <property type="nucleotide sequence ID" value="NZ_JBHSJJ010000007.1"/>
</dbReference>
<evidence type="ECO:0000313" key="2">
    <source>
        <dbReference type="EMBL" id="MFC4872819.1"/>
    </source>
</evidence>
<dbReference type="NCBIfam" id="TIGR01451">
    <property type="entry name" value="B_ant_repeat"/>
    <property type="match status" value="1"/>
</dbReference>
<name>A0ABV9T291_9BACT</name>
<dbReference type="Proteomes" id="UP001595818">
    <property type="component" value="Unassembled WGS sequence"/>
</dbReference>
<evidence type="ECO:0000259" key="1">
    <source>
        <dbReference type="Pfam" id="PF01345"/>
    </source>
</evidence>
<dbReference type="SUPFAM" id="SSF50939">
    <property type="entry name" value="Sialidases"/>
    <property type="match status" value="1"/>
</dbReference>